<dbReference type="AlphaFoldDB" id="A0A0C2RXW8"/>
<reference evidence="1 2" key="1">
    <citation type="submission" date="2014-04" db="EMBL/GenBank/DDBJ databases">
        <title>Evolutionary Origins and Diversification of the Mycorrhizal Mutualists.</title>
        <authorList>
            <consortium name="DOE Joint Genome Institute"/>
            <consortium name="Mycorrhizal Genomics Consortium"/>
            <person name="Kohler A."/>
            <person name="Kuo A."/>
            <person name="Nagy L.G."/>
            <person name="Floudas D."/>
            <person name="Copeland A."/>
            <person name="Barry K.W."/>
            <person name="Cichocki N."/>
            <person name="Veneault-Fourrey C."/>
            <person name="LaButti K."/>
            <person name="Lindquist E.A."/>
            <person name="Lipzen A."/>
            <person name="Lundell T."/>
            <person name="Morin E."/>
            <person name="Murat C."/>
            <person name="Riley R."/>
            <person name="Ohm R."/>
            <person name="Sun H."/>
            <person name="Tunlid A."/>
            <person name="Henrissat B."/>
            <person name="Grigoriev I.V."/>
            <person name="Hibbett D.S."/>
            <person name="Martin F."/>
        </authorList>
    </citation>
    <scope>NUCLEOTIDE SEQUENCE [LARGE SCALE GENOMIC DNA]</scope>
    <source>
        <strain evidence="1 2">Koide BX008</strain>
    </source>
</reference>
<dbReference type="InParanoid" id="A0A0C2RXW8"/>
<gene>
    <name evidence="1" type="ORF">M378DRAFT_18189</name>
</gene>
<dbReference type="EMBL" id="KN818558">
    <property type="protein sequence ID" value="KIL55160.1"/>
    <property type="molecule type" value="Genomic_DNA"/>
</dbReference>
<organism evidence="1 2">
    <name type="scientific">Amanita muscaria (strain Koide BX008)</name>
    <dbReference type="NCBI Taxonomy" id="946122"/>
    <lineage>
        <taxon>Eukaryota</taxon>
        <taxon>Fungi</taxon>
        <taxon>Dikarya</taxon>
        <taxon>Basidiomycota</taxon>
        <taxon>Agaricomycotina</taxon>
        <taxon>Agaricomycetes</taxon>
        <taxon>Agaricomycetidae</taxon>
        <taxon>Agaricales</taxon>
        <taxon>Pluteineae</taxon>
        <taxon>Amanitaceae</taxon>
        <taxon>Amanita</taxon>
    </lineage>
</organism>
<evidence type="ECO:0000313" key="1">
    <source>
        <dbReference type="EMBL" id="KIL55160.1"/>
    </source>
</evidence>
<keyword evidence="2" id="KW-1185">Reference proteome</keyword>
<dbReference type="Proteomes" id="UP000054549">
    <property type="component" value="Unassembled WGS sequence"/>
</dbReference>
<name>A0A0C2RXW8_AMAMK</name>
<accession>A0A0C2RXW8</accession>
<proteinExistence type="predicted"/>
<dbReference type="HOGENOM" id="CLU_2359256_0_0_1"/>
<sequence length="96" mass="10145">MPQEEASSAFSDGKGEQQGGRWVGYRLAELPELLLGLPEGLLLLSLIPKWTSSSGSFCFSVCLVPRVGSACMDALAPSTVDIANGNSLKEKTDEGE</sequence>
<evidence type="ECO:0000313" key="2">
    <source>
        <dbReference type="Proteomes" id="UP000054549"/>
    </source>
</evidence>
<protein>
    <submittedName>
        <fullName evidence="1">Uncharacterized protein</fullName>
    </submittedName>
</protein>